<dbReference type="GeneID" id="136089548"/>
<name>A0ABM4DBD4_HYDVU</name>
<dbReference type="InterPro" id="IPR004875">
    <property type="entry name" value="DDE_SF_endonuclease_dom"/>
</dbReference>
<evidence type="ECO:0000313" key="3">
    <source>
        <dbReference type="RefSeq" id="XP_065671672.1"/>
    </source>
</evidence>
<reference evidence="3" key="1">
    <citation type="submission" date="2025-08" db="UniProtKB">
        <authorList>
            <consortium name="RefSeq"/>
        </authorList>
    </citation>
    <scope>IDENTIFICATION</scope>
</reference>
<evidence type="ECO:0000259" key="1">
    <source>
        <dbReference type="Pfam" id="PF03184"/>
    </source>
</evidence>
<dbReference type="Pfam" id="PF03184">
    <property type="entry name" value="DDE_1"/>
    <property type="match status" value="1"/>
</dbReference>
<gene>
    <name evidence="3" type="primary">LOC136089548</name>
</gene>
<organism evidence="2 3">
    <name type="scientific">Hydra vulgaris</name>
    <name type="common">Hydra</name>
    <name type="synonym">Hydra attenuata</name>
    <dbReference type="NCBI Taxonomy" id="6087"/>
    <lineage>
        <taxon>Eukaryota</taxon>
        <taxon>Metazoa</taxon>
        <taxon>Cnidaria</taxon>
        <taxon>Hydrozoa</taxon>
        <taxon>Hydroidolina</taxon>
        <taxon>Anthoathecata</taxon>
        <taxon>Aplanulata</taxon>
        <taxon>Hydridae</taxon>
        <taxon>Hydra</taxon>
    </lineage>
</organism>
<dbReference type="InterPro" id="IPR050863">
    <property type="entry name" value="CenT-Element_Derived"/>
</dbReference>
<keyword evidence="2" id="KW-1185">Reference proteome</keyword>
<sequence>MTSEIFLKWLVHFVHHSSASKTNKKLLLDGHVTHKSLAVLEYAKENGVVIFCFPAHCTHRVQPLDVGFFGPLQTYYDQEIQTWLRQHPGRVVTHFQVPGLLNNAYLKSATLANAVHAFAKTGIYPFNANILKTGCLLDVDTRTKIWYTKFVSFAFSNS</sequence>
<dbReference type="RefSeq" id="XP_065671672.1">
    <property type="nucleotide sequence ID" value="XM_065815600.1"/>
</dbReference>
<dbReference type="PANTHER" id="PTHR19303:SF74">
    <property type="entry name" value="POGO TRANSPOSABLE ELEMENT WITH KRAB DOMAIN"/>
    <property type="match status" value="1"/>
</dbReference>
<dbReference type="PANTHER" id="PTHR19303">
    <property type="entry name" value="TRANSPOSON"/>
    <property type="match status" value="1"/>
</dbReference>
<proteinExistence type="predicted"/>
<feature type="domain" description="DDE-1" evidence="1">
    <location>
        <begin position="1"/>
        <end position="93"/>
    </location>
</feature>
<dbReference type="Proteomes" id="UP001652625">
    <property type="component" value="Chromosome 13"/>
</dbReference>
<evidence type="ECO:0000313" key="2">
    <source>
        <dbReference type="Proteomes" id="UP001652625"/>
    </source>
</evidence>
<protein>
    <submittedName>
        <fullName evidence="3">Uncharacterized protein LOC136089548</fullName>
    </submittedName>
</protein>
<accession>A0ABM4DBD4</accession>